<feature type="compositionally biased region" description="Basic and acidic residues" evidence="1">
    <location>
        <begin position="41"/>
        <end position="65"/>
    </location>
</feature>
<feature type="compositionally biased region" description="Low complexity" evidence="1">
    <location>
        <begin position="13"/>
        <end position="23"/>
    </location>
</feature>
<name>A0AAN7VZP4_9PEZI</name>
<sequence length="589" mass="65184">MATTPRGRHAALSSSGDNSDGNSKANGQLNTKKPFPVYRNGRRDTTIQDHTRSRDSGDLPVKSDVRTCPAVHRGVLPSRRDKTKLCPSTSAKPSSQRNHRPFIPLTKAPAAVARYKTLVARPELPGIDVERTTQPSDRKQCTVSRQRATGQQDQSARVFPCAILPPPTSTIHRLSNEYIRCIRDFRMTISPQAFSACQLGQAPLLDAAAHALIQLRRHSNSATQTLTNKPLVVTSYSRAMSLARDAITNPATRFTESTISGISLLGAIDCLLQLHDPSHSGAFGHWGGLTALLLASPESKHPSETVRANIYNAGFLTMVIPTFTGQDSPFETPYWLALEPPSLDTEPFELTQLRSAGQRIGMSLPRLLRLTREVRTGSGDVVGALGLVEELFWFAEPSAEDWLLHRVRIVPTRDAGDKIIQPWSYEFKSLEELDAAVRYWQVLLILLRVRTVLRSYSTCSEEATMASPCRRQSDDIPSSTPVNDDQRRLATNLLMAWQETITTHAPFGTQSSAHGLMAVWGYLRQHKFYRDVVPRDVMGAWVLKSFKRCVRGTVNEHTMAEFDWATGVLEGGDLHGKCEELMGGKDLGG</sequence>
<dbReference type="EMBL" id="JAVRQU010000027">
    <property type="protein sequence ID" value="KAK5690027.1"/>
    <property type="molecule type" value="Genomic_DNA"/>
</dbReference>
<evidence type="ECO:0000256" key="1">
    <source>
        <dbReference type="SAM" id="MobiDB-lite"/>
    </source>
</evidence>
<organism evidence="2 3">
    <name type="scientific">Elasticomyces elasticus</name>
    <dbReference type="NCBI Taxonomy" id="574655"/>
    <lineage>
        <taxon>Eukaryota</taxon>
        <taxon>Fungi</taxon>
        <taxon>Dikarya</taxon>
        <taxon>Ascomycota</taxon>
        <taxon>Pezizomycotina</taxon>
        <taxon>Dothideomycetes</taxon>
        <taxon>Dothideomycetidae</taxon>
        <taxon>Mycosphaerellales</taxon>
        <taxon>Teratosphaeriaceae</taxon>
        <taxon>Elasticomyces</taxon>
    </lineage>
</organism>
<evidence type="ECO:0000313" key="2">
    <source>
        <dbReference type="EMBL" id="KAK5690027.1"/>
    </source>
</evidence>
<feature type="compositionally biased region" description="Polar residues" evidence="1">
    <location>
        <begin position="86"/>
        <end position="96"/>
    </location>
</feature>
<accession>A0AAN7VZP4</accession>
<protein>
    <submittedName>
        <fullName evidence="2">Uncharacterized protein</fullName>
    </submittedName>
</protein>
<proteinExistence type="predicted"/>
<feature type="region of interest" description="Disordered" evidence="1">
    <location>
        <begin position="1"/>
        <end position="66"/>
    </location>
</feature>
<evidence type="ECO:0000313" key="3">
    <source>
        <dbReference type="Proteomes" id="UP001310594"/>
    </source>
</evidence>
<dbReference type="AlphaFoldDB" id="A0AAN7VZP4"/>
<reference evidence="2" key="1">
    <citation type="submission" date="2023-08" db="EMBL/GenBank/DDBJ databases">
        <title>Black Yeasts Isolated from many extreme environments.</title>
        <authorList>
            <person name="Coleine C."/>
            <person name="Stajich J.E."/>
            <person name="Selbmann L."/>
        </authorList>
    </citation>
    <scope>NUCLEOTIDE SEQUENCE</scope>
    <source>
        <strain evidence="2">CCFEE 5810</strain>
    </source>
</reference>
<feature type="region of interest" description="Disordered" evidence="1">
    <location>
        <begin position="79"/>
        <end position="101"/>
    </location>
</feature>
<comment type="caution">
    <text evidence="2">The sequence shown here is derived from an EMBL/GenBank/DDBJ whole genome shotgun (WGS) entry which is preliminary data.</text>
</comment>
<dbReference type="Proteomes" id="UP001310594">
    <property type="component" value="Unassembled WGS sequence"/>
</dbReference>
<gene>
    <name evidence="2" type="ORF">LTR97_012511</name>
</gene>